<proteinExistence type="predicted"/>
<evidence type="ECO:0008006" key="4">
    <source>
        <dbReference type="Google" id="ProtNLM"/>
    </source>
</evidence>
<dbReference type="PANTHER" id="PTHR36302">
    <property type="entry name" value="BLR7088 PROTEIN"/>
    <property type="match status" value="1"/>
</dbReference>
<dbReference type="InterPro" id="IPR036182">
    <property type="entry name" value="PCuAC_sf"/>
</dbReference>
<evidence type="ECO:0000313" key="3">
    <source>
        <dbReference type="Proteomes" id="UP000184268"/>
    </source>
</evidence>
<dbReference type="InterPro" id="IPR058248">
    <property type="entry name" value="Lxx211020-like"/>
</dbReference>
<gene>
    <name evidence="2" type="ORF">SAMN02745129_3255</name>
</gene>
<feature type="chain" id="PRO_5009914856" description="Copper(I)-binding protein" evidence="1">
    <location>
        <begin position="21"/>
        <end position="156"/>
    </location>
</feature>
<sequence length="156" mass="16874">MMFKRLFNFLPLVCALPFSAAVSATVLVEQPQVRLMPPGVPNTAGYMTLTSEQQDDALLAARCDGVRTTELHTILEEDGLTKMRPVSSVALPQGQAVALTPGGYHLMLMGVDGLPAEGETLRCELTFERAGPQSVGLVATPIGEESKDDHHHHHHH</sequence>
<dbReference type="InterPro" id="IPR007410">
    <property type="entry name" value="LpqE-like"/>
</dbReference>
<dbReference type="Pfam" id="PF04314">
    <property type="entry name" value="PCuAC"/>
    <property type="match status" value="1"/>
</dbReference>
<organism evidence="2 3">
    <name type="scientific">Ferrimonas marina</name>
    <dbReference type="NCBI Taxonomy" id="299255"/>
    <lineage>
        <taxon>Bacteria</taxon>
        <taxon>Pseudomonadati</taxon>
        <taxon>Pseudomonadota</taxon>
        <taxon>Gammaproteobacteria</taxon>
        <taxon>Alteromonadales</taxon>
        <taxon>Ferrimonadaceae</taxon>
        <taxon>Ferrimonas</taxon>
    </lineage>
</organism>
<keyword evidence="1" id="KW-0732">Signal</keyword>
<dbReference type="STRING" id="299255.SAMN02745129_3255"/>
<dbReference type="Gene3D" id="2.60.40.1890">
    <property type="entry name" value="PCu(A)C copper chaperone"/>
    <property type="match status" value="1"/>
</dbReference>
<protein>
    <recommendedName>
        <fullName evidence="4">Copper(I)-binding protein</fullName>
    </recommendedName>
</protein>
<accession>A0A1M5X6B2</accession>
<reference evidence="2 3" key="1">
    <citation type="submission" date="2016-11" db="EMBL/GenBank/DDBJ databases">
        <authorList>
            <person name="Jaros S."/>
            <person name="Januszkiewicz K."/>
            <person name="Wedrychowicz H."/>
        </authorList>
    </citation>
    <scope>NUCLEOTIDE SEQUENCE [LARGE SCALE GENOMIC DNA]</scope>
    <source>
        <strain evidence="2 3">DSM 16917</strain>
    </source>
</reference>
<dbReference type="AlphaFoldDB" id="A0A1M5X6B2"/>
<dbReference type="Proteomes" id="UP000184268">
    <property type="component" value="Unassembled WGS sequence"/>
</dbReference>
<name>A0A1M5X6B2_9GAMM</name>
<dbReference type="EMBL" id="FQXG01000005">
    <property type="protein sequence ID" value="SHH95182.1"/>
    <property type="molecule type" value="Genomic_DNA"/>
</dbReference>
<evidence type="ECO:0000256" key="1">
    <source>
        <dbReference type="SAM" id="SignalP"/>
    </source>
</evidence>
<feature type="signal peptide" evidence="1">
    <location>
        <begin position="1"/>
        <end position="20"/>
    </location>
</feature>
<evidence type="ECO:0000313" key="2">
    <source>
        <dbReference type="EMBL" id="SHH95182.1"/>
    </source>
</evidence>
<dbReference type="SUPFAM" id="SSF110087">
    <property type="entry name" value="DR1885-like metal-binding protein"/>
    <property type="match status" value="1"/>
</dbReference>
<dbReference type="OrthoDB" id="9796962at2"/>
<dbReference type="PANTHER" id="PTHR36302:SF1">
    <property type="entry name" value="COPPER CHAPERONE PCU(A)C"/>
    <property type="match status" value="1"/>
</dbReference>
<dbReference type="RefSeq" id="WP_067660971.1">
    <property type="nucleotide sequence ID" value="NZ_FQXG01000005.1"/>
</dbReference>
<keyword evidence="3" id="KW-1185">Reference proteome</keyword>